<dbReference type="InterPro" id="IPR010930">
    <property type="entry name" value="Flg_bb/hook_C_dom"/>
</dbReference>
<evidence type="ECO:0000256" key="4">
    <source>
        <dbReference type="ARBA" id="ARBA00016244"/>
    </source>
</evidence>
<evidence type="ECO:0000259" key="8">
    <source>
        <dbReference type="Pfam" id="PF06429"/>
    </source>
</evidence>
<dbReference type="RefSeq" id="WP_144684162.1">
    <property type="nucleotide sequence ID" value="NZ_VLLC01000010.1"/>
</dbReference>
<dbReference type="GO" id="GO:0005576">
    <property type="term" value="C:extracellular region"/>
    <property type="evidence" value="ECO:0007669"/>
    <property type="project" value="UniProtKB-SubCell"/>
</dbReference>
<name>A0A562RTE6_9BACT</name>
<dbReference type="Pfam" id="PF22638">
    <property type="entry name" value="FlgK_D1"/>
    <property type="match status" value="1"/>
</dbReference>
<feature type="coiled-coil region" evidence="7">
    <location>
        <begin position="166"/>
        <end position="193"/>
    </location>
</feature>
<keyword evidence="11" id="KW-1185">Reference proteome</keyword>
<evidence type="ECO:0000256" key="6">
    <source>
        <dbReference type="ARBA" id="ARBA00023143"/>
    </source>
</evidence>
<dbReference type="InterPro" id="IPR053927">
    <property type="entry name" value="FlgK_helical"/>
</dbReference>
<feature type="domain" description="Flagellar basal-body/hook protein C-terminal" evidence="8">
    <location>
        <begin position="1336"/>
        <end position="1374"/>
    </location>
</feature>
<dbReference type="PANTHER" id="PTHR30033:SF1">
    <property type="entry name" value="FLAGELLAR HOOK-ASSOCIATED PROTEIN 1"/>
    <property type="match status" value="1"/>
</dbReference>
<keyword evidence="10" id="KW-0966">Cell projection</keyword>
<dbReference type="PANTHER" id="PTHR30033">
    <property type="entry name" value="FLAGELLAR HOOK-ASSOCIATED PROTEIN 1"/>
    <property type="match status" value="1"/>
</dbReference>
<comment type="similarity">
    <text evidence="3">Belongs to the flagella basal body rod proteins family.</text>
</comment>
<evidence type="ECO:0000259" key="9">
    <source>
        <dbReference type="Pfam" id="PF22638"/>
    </source>
</evidence>
<dbReference type="GO" id="GO:0009424">
    <property type="term" value="C:bacterial-type flagellum hook"/>
    <property type="evidence" value="ECO:0007669"/>
    <property type="project" value="InterPro"/>
</dbReference>
<dbReference type="Pfam" id="PF06429">
    <property type="entry name" value="Flg_bbr_C"/>
    <property type="match status" value="1"/>
</dbReference>
<dbReference type="SUPFAM" id="SSF64518">
    <property type="entry name" value="Phase 1 flagellin"/>
    <property type="match status" value="1"/>
</dbReference>
<dbReference type="InterPro" id="IPR002371">
    <property type="entry name" value="FlgK"/>
</dbReference>
<comment type="caution">
    <text evidence="10">The sequence shown here is derived from an EMBL/GenBank/DDBJ whole genome shotgun (WGS) entry which is preliminary data.</text>
</comment>
<dbReference type="EMBL" id="VLLC01000010">
    <property type="protein sequence ID" value="TWI72385.1"/>
    <property type="molecule type" value="Genomic_DNA"/>
</dbReference>
<keyword evidence="7" id="KW-0175">Coiled coil</keyword>
<evidence type="ECO:0000313" key="11">
    <source>
        <dbReference type="Proteomes" id="UP000318307"/>
    </source>
</evidence>
<keyword evidence="6" id="KW-0975">Bacterial flagellum</keyword>
<accession>A0A562RTE6</accession>
<dbReference type="NCBIfam" id="TIGR02492">
    <property type="entry name" value="flgK_ends"/>
    <property type="match status" value="1"/>
</dbReference>
<feature type="domain" description="Flagellar hook-associated protein FlgK helical" evidence="9">
    <location>
        <begin position="98"/>
        <end position="310"/>
    </location>
</feature>
<keyword evidence="10" id="KW-0969">Cilium</keyword>
<keyword evidence="5" id="KW-0964">Secreted</keyword>
<dbReference type="OrthoDB" id="9802553at2"/>
<evidence type="ECO:0000313" key="10">
    <source>
        <dbReference type="EMBL" id="TWI72385.1"/>
    </source>
</evidence>
<gene>
    <name evidence="10" type="ORF">LZ24_01527</name>
</gene>
<proteinExistence type="inferred from homology"/>
<dbReference type="GO" id="GO:0044780">
    <property type="term" value="P:bacterial-type flagellum assembly"/>
    <property type="evidence" value="ECO:0007669"/>
    <property type="project" value="InterPro"/>
</dbReference>
<evidence type="ECO:0000256" key="3">
    <source>
        <dbReference type="ARBA" id="ARBA00009677"/>
    </source>
</evidence>
<sequence length="1375" mass="146812">MAGINSTMNIARQGLAAQQLGLNVTGHNIANVNNPDFSRQSVPQAANAPLAQSGHLIGNGVMSQQIRQTADQLLEDRITSQKSAFSASEAFMNYMKVLANMFNENSETSMSHLMPDFWDSWNTLANNPAGAAERMNVYENGAKLVDRFNTMDADFFRIEQDLNKDIQAGIAEVNRLTREISKLNQAIMGQEVNNRTSNDNRDMRNQMVKELANYIDIKSFEDSHGAITVNTAGGFPLVSRDSSYGLIFESGKVKWESSTGYVDITDRIQGGSLGGWLEMRDVELPRYRQEMDALARETIWNVNRIHSMGAGSAYMTEPLQGSYRPEAGNWLATLPYGDRIDYSKDFGMWVENKGTIPSSYTQTVVDMGISTAEVQNWSGTGRPESTYEFEVLRSGSTGESLWIADGQHLGTVQSASTLDAALNQAIGRQTLKVKDGQGNIHTLEVGRGEGMVYPSADAIAEALNGINGLNAHAWPHEISLDITELFPGAGDMQEDDEIMFSFASGNTVEEIRFRVGADDAATMLNFQTALDAVLDKNSDLSVVYGGSGAIIRSEKGVNLGIADFKVVDNASITIDGFLPDTGPDGSAASFSLAGVDIAFQLVADPAESARNLVAALNRESAALKEQGISWELAGTGVNIRGSGGSSLDIRDLQTHGGNDDGGFTVNGAAGTLVDGAAGGSQPLTGSGGAGLSEVTIAPDEQATGTLAVDAAVLGAGGDRSAVKTSTFTVFTGPGMEISSDAQPGQGSLFNSRAEHPVPSGRSVLTLGGYGGFENFNANDTITFTVDGMDVIYTVPDPAPLSAEAFAEGLYQALQTSGLDPGLYRTVHTGSSVSIVRNDGEAIRIEEFDDTTTGNASLRVVTGSGFGLEGPASRILSNASPVVESDVFGAGAAIAWREYDVNGDYTGLSGLIAIEESGPHALDGTDLSFHLSPGTLVAGNTFSMNTSETGSPAPLEISISGRAGSINDSYIFSVKPPGGALGEETVTLIWESRYGHGEVEVKVDERTRPPIYVEVDGMRLGFESGTLFKDDIFVIQTDAGGKGSLMQAADWRWTTDSFAAQFNRQSEGISARVGQDGSLSFTSRPATFEISDMGCSGVNGFCDVNTRMRVLDATALEEKIEDFRIYREADGTWRLEDPRGLAVIVPDPDDPKAAGKNFDSGFGIDMNGNGLADIQLAFDEPVTGSGFVEFDIVKRNPEHYGFAFSGEEAHNSGLAAALGVNTFFTGTDAKSIRMNESLAELQNIAAGMIDFQTGEIRGGDNSTALALADLQNKSIRFEEWQFSRNGKAVSAGADASLEGYYHMMVSSMGLRYQSETRALNFHGVMLSNLGQQRDTLSAVSLDEEMVNLIKYQQAYTAAAKLITVSDEMLSTLVNMR</sequence>
<comment type="subcellular location">
    <subcellularLocation>
        <location evidence="1">Bacterial flagellum</location>
    </subcellularLocation>
    <subcellularLocation>
        <location evidence="2">Secreted</location>
    </subcellularLocation>
</comment>
<keyword evidence="10" id="KW-0282">Flagellum</keyword>
<organism evidence="10 11">
    <name type="scientific">Desulfobotulus alkaliphilus</name>
    <dbReference type="NCBI Taxonomy" id="622671"/>
    <lineage>
        <taxon>Bacteria</taxon>
        <taxon>Pseudomonadati</taxon>
        <taxon>Thermodesulfobacteriota</taxon>
        <taxon>Desulfobacteria</taxon>
        <taxon>Desulfobacterales</taxon>
        <taxon>Desulfobacteraceae</taxon>
        <taxon>Desulfobotulus</taxon>
    </lineage>
</organism>
<evidence type="ECO:0000256" key="2">
    <source>
        <dbReference type="ARBA" id="ARBA00004613"/>
    </source>
</evidence>
<reference evidence="10 11" key="1">
    <citation type="submission" date="2019-07" db="EMBL/GenBank/DDBJ databases">
        <title>Genome sequencing of 100 strains of the haloalkaliphilic chemolithoautotrophic sulfur-oxidizing bacterium Thioalkalivibrio.</title>
        <authorList>
            <person name="Muyzer G."/>
        </authorList>
    </citation>
    <scope>NUCLEOTIDE SEQUENCE [LARGE SCALE GENOMIC DNA]</scope>
    <source>
        <strain evidence="10 11">ASO4-4</strain>
    </source>
</reference>
<dbReference type="GO" id="GO:0005198">
    <property type="term" value="F:structural molecule activity"/>
    <property type="evidence" value="ECO:0007669"/>
    <property type="project" value="InterPro"/>
</dbReference>
<protein>
    <recommendedName>
        <fullName evidence="4">Flagellar hook-associated protein 1</fullName>
    </recommendedName>
</protein>
<evidence type="ECO:0000256" key="7">
    <source>
        <dbReference type="SAM" id="Coils"/>
    </source>
</evidence>
<dbReference type="PRINTS" id="PR01005">
    <property type="entry name" value="FLGHOOKAP1"/>
</dbReference>
<dbReference type="Proteomes" id="UP000318307">
    <property type="component" value="Unassembled WGS sequence"/>
</dbReference>
<evidence type="ECO:0000256" key="5">
    <source>
        <dbReference type="ARBA" id="ARBA00022525"/>
    </source>
</evidence>
<evidence type="ECO:0000256" key="1">
    <source>
        <dbReference type="ARBA" id="ARBA00004365"/>
    </source>
</evidence>